<evidence type="ECO:0000313" key="4">
    <source>
        <dbReference type="Proteomes" id="UP000587527"/>
    </source>
</evidence>
<proteinExistence type="predicted"/>
<dbReference type="AlphaFoldDB" id="A0A841BCC6"/>
<evidence type="ECO:0000313" key="3">
    <source>
        <dbReference type="EMBL" id="MBB5866757.1"/>
    </source>
</evidence>
<protein>
    <submittedName>
        <fullName evidence="3">Uncharacterized protein</fullName>
    </submittedName>
</protein>
<dbReference type="RefSeq" id="WP_184830792.1">
    <property type="nucleotide sequence ID" value="NZ_JACHMN010000001.1"/>
</dbReference>
<gene>
    <name evidence="3" type="ORF">F4553_000136</name>
</gene>
<feature type="chain" id="PRO_5032973834" evidence="2">
    <location>
        <begin position="28"/>
        <end position="209"/>
    </location>
</feature>
<keyword evidence="4" id="KW-1185">Reference proteome</keyword>
<evidence type="ECO:0000256" key="2">
    <source>
        <dbReference type="SAM" id="SignalP"/>
    </source>
</evidence>
<feature type="region of interest" description="Disordered" evidence="1">
    <location>
        <begin position="24"/>
        <end position="45"/>
    </location>
</feature>
<sequence length="209" mass="20025">MRKRTQLAAAVATIAALAATGTAAAGAAPGPSPAKPGSVAAKTGEKPADPRLAVVAAQLGVTPGVLEGALLAAKASLSSADITPDAFAAAVAAHLGLPVAQVGDALGSQTAGPVRDGDRKKAGARNGTDKGVDPSPFDSDASAAWLAAALGVTQADAKAALTAVVVLGSSADGIDTGSAEFAGIAADLGVSVDQLRTALGDLKQSLDNS</sequence>
<feature type="signal peptide" evidence="2">
    <location>
        <begin position="1"/>
        <end position="27"/>
    </location>
</feature>
<keyword evidence="2" id="KW-0732">Signal</keyword>
<organism evidence="3 4">
    <name type="scientific">Allocatelliglobosispora scoriae</name>
    <dbReference type="NCBI Taxonomy" id="643052"/>
    <lineage>
        <taxon>Bacteria</taxon>
        <taxon>Bacillati</taxon>
        <taxon>Actinomycetota</taxon>
        <taxon>Actinomycetes</taxon>
        <taxon>Micromonosporales</taxon>
        <taxon>Micromonosporaceae</taxon>
        <taxon>Allocatelliglobosispora</taxon>
    </lineage>
</organism>
<feature type="compositionally biased region" description="Basic and acidic residues" evidence="1">
    <location>
        <begin position="115"/>
        <end position="132"/>
    </location>
</feature>
<reference evidence="3 4" key="1">
    <citation type="submission" date="2020-08" db="EMBL/GenBank/DDBJ databases">
        <title>Sequencing the genomes of 1000 actinobacteria strains.</title>
        <authorList>
            <person name="Klenk H.-P."/>
        </authorList>
    </citation>
    <scope>NUCLEOTIDE SEQUENCE [LARGE SCALE GENOMIC DNA]</scope>
    <source>
        <strain evidence="3 4">DSM 45362</strain>
    </source>
</reference>
<accession>A0A841BCC6</accession>
<comment type="caution">
    <text evidence="3">The sequence shown here is derived from an EMBL/GenBank/DDBJ whole genome shotgun (WGS) entry which is preliminary data.</text>
</comment>
<feature type="compositionally biased region" description="Low complexity" evidence="1">
    <location>
        <begin position="24"/>
        <end position="42"/>
    </location>
</feature>
<name>A0A841BCC6_9ACTN</name>
<evidence type="ECO:0000256" key="1">
    <source>
        <dbReference type="SAM" id="MobiDB-lite"/>
    </source>
</evidence>
<dbReference type="EMBL" id="JACHMN010000001">
    <property type="protein sequence ID" value="MBB5866757.1"/>
    <property type="molecule type" value="Genomic_DNA"/>
</dbReference>
<feature type="region of interest" description="Disordered" evidence="1">
    <location>
        <begin position="108"/>
        <end position="136"/>
    </location>
</feature>
<dbReference type="Proteomes" id="UP000587527">
    <property type="component" value="Unassembled WGS sequence"/>
</dbReference>